<dbReference type="InterPro" id="IPR036804">
    <property type="entry name" value="CheR_N_sf"/>
</dbReference>
<dbReference type="EMBL" id="BAABFL010000467">
    <property type="protein sequence ID" value="GAA4651990.1"/>
    <property type="molecule type" value="Genomic_DNA"/>
</dbReference>
<gene>
    <name evidence="7" type="primary">pilK</name>
    <name evidence="7" type="ORF">GCM10023116_42740</name>
</gene>
<name>A0ABP8V7J5_9GAMM</name>
<sequence length="290" mass="33523">MSMPGWSVQPVPEMTPEQYDKWQNLLEGRTGNHFSWQRRSILQANLAGRMRELGLNDYDAYYQRVTAPDGSLEWTTLVERLTVHETRFFRHQPSFELMTSFLEKRIAEKQQSGLELWSVGCSTGEETWSLAMTVCQLLRQSEQVLRYSVTGTDISLKALAHARQGEYARRRLGDLPTELQQRYFEDGSGEALTIGSLLRERVCFTRVNVLDLERAPMSNMDVIFCQNLLIYFRPWRRRIILGQLAERLAPNGLLILGPGEMTDWTHPDLQQVNNDQVLAFYRRTGVTCSK</sequence>
<comment type="caution">
    <text evidence="7">The sequence shown here is derived from an EMBL/GenBank/DDBJ whole genome shotgun (WGS) entry which is preliminary data.</text>
</comment>
<dbReference type="Gene3D" id="1.10.155.10">
    <property type="entry name" value="Chemotaxis receptor methyltransferase CheR, N-terminal domain"/>
    <property type="match status" value="1"/>
</dbReference>
<protein>
    <recommendedName>
        <fullName evidence="2">protein-glutamate O-methyltransferase</fullName>
        <ecNumber evidence="2">2.1.1.80</ecNumber>
    </recommendedName>
</protein>
<dbReference type="Gene3D" id="3.40.50.150">
    <property type="entry name" value="Vaccinia Virus protein VP39"/>
    <property type="match status" value="1"/>
</dbReference>
<dbReference type="SUPFAM" id="SSF47757">
    <property type="entry name" value="Chemotaxis receptor methyltransferase CheR, N-terminal domain"/>
    <property type="match status" value="1"/>
</dbReference>
<dbReference type="InterPro" id="IPR029063">
    <property type="entry name" value="SAM-dependent_MTases_sf"/>
</dbReference>
<dbReference type="GO" id="GO:0008168">
    <property type="term" value="F:methyltransferase activity"/>
    <property type="evidence" value="ECO:0007669"/>
    <property type="project" value="UniProtKB-KW"/>
</dbReference>
<organism evidence="7 8">
    <name type="scientific">Kistimonas scapharcae</name>
    <dbReference type="NCBI Taxonomy" id="1036133"/>
    <lineage>
        <taxon>Bacteria</taxon>
        <taxon>Pseudomonadati</taxon>
        <taxon>Pseudomonadota</taxon>
        <taxon>Gammaproteobacteria</taxon>
        <taxon>Oceanospirillales</taxon>
        <taxon>Endozoicomonadaceae</taxon>
        <taxon>Kistimonas</taxon>
    </lineage>
</organism>
<dbReference type="PRINTS" id="PR00996">
    <property type="entry name" value="CHERMTFRASE"/>
</dbReference>
<keyword evidence="3 7" id="KW-0489">Methyltransferase</keyword>
<evidence type="ECO:0000256" key="1">
    <source>
        <dbReference type="ARBA" id="ARBA00001541"/>
    </source>
</evidence>
<evidence type="ECO:0000256" key="5">
    <source>
        <dbReference type="ARBA" id="ARBA00022691"/>
    </source>
</evidence>
<dbReference type="PROSITE" id="PS50123">
    <property type="entry name" value="CHER"/>
    <property type="match status" value="1"/>
</dbReference>
<comment type="catalytic activity">
    <reaction evidence="1">
        <text>L-glutamyl-[protein] + S-adenosyl-L-methionine = [protein]-L-glutamate 5-O-methyl ester + S-adenosyl-L-homocysteine</text>
        <dbReference type="Rhea" id="RHEA:24452"/>
        <dbReference type="Rhea" id="RHEA-COMP:10208"/>
        <dbReference type="Rhea" id="RHEA-COMP:10311"/>
        <dbReference type="ChEBI" id="CHEBI:29973"/>
        <dbReference type="ChEBI" id="CHEBI:57856"/>
        <dbReference type="ChEBI" id="CHEBI:59789"/>
        <dbReference type="ChEBI" id="CHEBI:82795"/>
        <dbReference type="EC" id="2.1.1.80"/>
    </reaction>
</comment>
<reference evidence="8" key="1">
    <citation type="journal article" date="2019" name="Int. J. Syst. Evol. Microbiol.">
        <title>The Global Catalogue of Microorganisms (GCM) 10K type strain sequencing project: providing services to taxonomists for standard genome sequencing and annotation.</title>
        <authorList>
            <consortium name="The Broad Institute Genomics Platform"/>
            <consortium name="The Broad Institute Genome Sequencing Center for Infectious Disease"/>
            <person name="Wu L."/>
            <person name="Ma J."/>
        </authorList>
    </citation>
    <scope>NUCLEOTIDE SEQUENCE [LARGE SCALE GENOMIC DNA]</scope>
    <source>
        <strain evidence="8">JCM 17805</strain>
    </source>
</reference>
<dbReference type="PANTHER" id="PTHR24422">
    <property type="entry name" value="CHEMOTAXIS PROTEIN METHYLTRANSFERASE"/>
    <property type="match status" value="1"/>
</dbReference>
<evidence type="ECO:0000256" key="2">
    <source>
        <dbReference type="ARBA" id="ARBA00012534"/>
    </source>
</evidence>
<keyword evidence="8" id="KW-1185">Reference proteome</keyword>
<dbReference type="SMART" id="SM00138">
    <property type="entry name" value="MeTrc"/>
    <property type="match status" value="1"/>
</dbReference>
<dbReference type="PANTHER" id="PTHR24422:SF19">
    <property type="entry name" value="CHEMOTAXIS PROTEIN METHYLTRANSFERASE"/>
    <property type="match status" value="1"/>
</dbReference>
<evidence type="ECO:0000256" key="3">
    <source>
        <dbReference type="ARBA" id="ARBA00022603"/>
    </source>
</evidence>
<dbReference type="InterPro" id="IPR022641">
    <property type="entry name" value="CheR_N"/>
</dbReference>
<evidence type="ECO:0000313" key="7">
    <source>
        <dbReference type="EMBL" id="GAA4651990.1"/>
    </source>
</evidence>
<evidence type="ECO:0000259" key="6">
    <source>
        <dbReference type="PROSITE" id="PS50123"/>
    </source>
</evidence>
<dbReference type="EC" id="2.1.1.80" evidence="2"/>
<proteinExistence type="predicted"/>
<dbReference type="InterPro" id="IPR022642">
    <property type="entry name" value="CheR_C"/>
</dbReference>
<dbReference type="GO" id="GO:0032259">
    <property type="term" value="P:methylation"/>
    <property type="evidence" value="ECO:0007669"/>
    <property type="project" value="UniProtKB-KW"/>
</dbReference>
<keyword evidence="4" id="KW-0808">Transferase</keyword>
<keyword evidence="5" id="KW-0949">S-adenosyl-L-methionine</keyword>
<accession>A0ABP8V7J5</accession>
<dbReference type="Proteomes" id="UP001500604">
    <property type="component" value="Unassembled WGS sequence"/>
</dbReference>
<dbReference type="InterPro" id="IPR000780">
    <property type="entry name" value="CheR_MeTrfase"/>
</dbReference>
<dbReference type="Pfam" id="PF01739">
    <property type="entry name" value="CheR"/>
    <property type="match status" value="1"/>
</dbReference>
<dbReference type="SUPFAM" id="SSF53335">
    <property type="entry name" value="S-adenosyl-L-methionine-dependent methyltransferases"/>
    <property type="match status" value="1"/>
</dbReference>
<evidence type="ECO:0000256" key="4">
    <source>
        <dbReference type="ARBA" id="ARBA00022679"/>
    </source>
</evidence>
<feature type="domain" description="CheR-type methyltransferase" evidence="6">
    <location>
        <begin position="7"/>
        <end position="290"/>
    </location>
</feature>
<evidence type="ECO:0000313" key="8">
    <source>
        <dbReference type="Proteomes" id="UP001500604"/>
    </source>
</evidence>
<dbReference type="InterPro" id="IPR050903">
    <property type="entry name" value="Bact_Chemotaxis_MeTrfase"/>
</dbReference>
<dbReference type="Pfam" id="PF03705">
    <property type="entry name" value="CheR_N"/>
    <property type="match status" value="1"/>
</dbReference>